<reference evidence="1" key="1">
    <citation type="submission" date="2020-12" db="EMBL/GenBank/DDBJ databases">
        <title>Clostridium thailandense sp. nov., a novel acetogenic bacterium isolated from peat land soil in Thailand.</title>
        <authorList>
            <person name="Chaikitkaew S."/>
            <person name="Birkeland N.K."/>
        </authorList>
    </citation>
    <scope>NUCLEOTIDE SEQUENCE</scope>
    <source>
        <strain evidence="1">DSM 17425</strain>
    </source>
</reference>
<protein>
    <submittedName>
        <fullName evidence="1">Uncharacterized protein</fullName>
    </submittedName>
</protein>
<dbReference type="EMBL" id="JAEEGB010000013">
    <property type="protein sequence ID" value="MBI6873411.1"/>
    <property type="molecule type" value="Genomic_DNA"/>
</dbReference>
<proteinExistence type="predicted"/>
<sequence>MQSIKNSSGKLVCRIDSSQKIVEIVHKGIRTVIRFLDDGTYEVKNNEVIKIA</sequence>
<dbReference type="Proteomes" id="UP000622687">
    <property type="component" value="Unassembled WGS sequence"/>
</dbReference>
<comment type="caution">
    <text evidence="1">The sequence shown here is derived from an EMBL/GenBank/DDBJ whole genome shotgun (WGS) entry which is preliminary data.</text>
</comment>
<keyword evidence="2" id="KW-1185">Reference proteome</keyword>
<organism evidence="1 2">
    <name type="scientific">Clostridium aciditolerans</name>
    <dbReference type="NCBI Taxonomy" id="339861"/>
    <lineage>
        <taxon>Bacteria</taxon>
        <taxon>Bacillati</taxon>
        <taxon>Bacillota</taxon>
        <taxon>Clostridia</taxon>
        <taxon>Eubacteriales</taxon>
        <taxon>Clostridiaceae</taxon>
        <taxon>Clostridium</taxon>
    </lineage>
</organism>
<gene>
    <name evidence="1" type="ORF">I6U51_11935</name>
</gene>
<accession>A0A934HRZ6</accession>
<evidence type="ECO:0000313" key="2">
    <source>
        <dbReference type="Proteomes" id="UP000622687"/>
    </source>
</evidence>
<dbReference type="AlphaFoldDB" id="A0A934HRZ6"/>
<dbReference type="RefSeq" id="WP_200888058.1">
    <property type="nucleotide sequence ID" value="NZ_JAEEGB010000013.1"/>
</dbReference>
<name>A0A934HRZ6_9CLOT</name>
<evidence type="ECO:0000313" key="1">
    <source>
        <dbReference type="EMBL" id="MBI6873411.1"/>
    </source>
</evidence>